<protein>
    <submittedName>
        <fullName evidence="1">Uncharacterized protein</fullName>
    </submittedName>
</protein>
<sequence>MFSYKEEIIQQQQQEMEN</sequence>
<dbReference type="Proteomes" id="UP001152798">
    <property type="component" value="Chromosome 1"/>
</dbReference>
<dbReference type="EMBL" id="OV725077">
    <property type="protein sequence ID" value="CAH1390065.1"/>
    <property type="molecule type" value="Genomic_DNA"/>
</dbReference>
<dbReference type="AlphaFoldDB" id="A0A9P0E388"/>
<name>A0A9P0E388_NEZVI</name>
<evidence type="ECO:0000313" key="2">
    <source>
        <dbReference type="Proteomes" id="UP001152798"/>
    </source>
</evidence>
<gene>
    <name evidence="1" type="ORF">NEZAVI_LOCUS1325</name>
</gene>
<reference evidence="1" key="1">
    <citation type="submission" date="2022-01" db="EMBL/GenBank/DDBJ databases">
        <authorList>
            <person name="King R."/>
        </authorList>
    </citation>
    <scope>NUCLEOTIDE SEQUENCE</scope>
</reference>
<organism evidence="1 2">
    <name type="scientific">Nezara viridula</name>
    <name type="common">Southern green stink bug</name>
    <name type="synonym">Cimex viridulus</name>
    <dbReference type="NCBI Taxonomy" id="85310"/>
    <lineage>
        <taxon>Eukaryota</taxon>
        <taxon>Metazoa</taxon>
        <taxon>Ecdysozoa</taxon>
        <taxon>Arthropoda</taxon>
        <taxon>Hexapoda</taxon>
        <taxon>Insecta</taxon>
        <taxon>Pterygota</taxon>
        <taxon>Neoptera</taxon>
        <taxon>Paraneoptera</taxon>
        <taxon>Hemiptera</taxon>
        <taxon>Heteroptera</taxon>
        <taxon>Panheteroptera</taxon>
        <taxon>Pentatomomorpha</taxon>
        <taxon>Pentatomoidea</taxon>
        <taxon>Pentatomidae</taxon>
        <taxon>Pentatominae</taxon>
        <taxon>Nezara</taxon>
    </lineage>
</organism>
<keyword evidence="2" id="KW-1185">Reference proteome</keyword>
<evidence type="ECO:0000313" key="1">
    <source>
        <dbReference type="EMBL" id="CAH1390065.1"/>
    </source>
</evidence>
<proteinExistence type="predicted"/>
<accession>A0A9P0E388</accession>